<dbReference type="InterPro" id="IPR012934">
    <property type="entry name" value="Znf_AD"/>
</dbReference>
<keyword evidence="1" id="KW-0479">Metal-binding</keyword>
<dbReference type="SUPFAM" id="SSF57716">
    <property type="entry name" value="Glucocorticoid receptor-like (DNA-binding domain)"/>
    <property type="match status" value="1"/>
</dbReference>
<reference evidence="4" key="2">
    <citation type="submission" date="2017-10" db="EMBL/GenBank/DDBJ databases">
        <title>Ladona fulva Genome sequencing and assembly.</title>
        <authorList>
            <person name="Murali S."/>
            <person name="Richards S."/>
            <person name="Bandaranaike D."/>
            <person name="Bellair M."/>
            <person name="Blankenburg K."/>
            <person name="Chao H."/>
            <person name="Dinh H."/>
            <person name="Doddapaneni H."/>
            <person name="Dugan-Rocha S."/>
            <person name="Elkadiri S."/>
            <person name="Gnanaolivu R."/>
            <person name="Hernandez B."/>
            <person name="Skinner E."/>
            <person name="Javaid M."/>
            <person name="Lee S."/>
            <person name="Li M."/>
            <person name="Ming W."/>
            <person name="Munidasa M."/>
            <person name="Muniz J."/>
            <person name="Nguyen L."/>
            <person name="Hughes D."/>
            <person name="Osuji N."/>
            <person name="Pu L.-L."/>
            <person name="Puazo M."/>
            <person name="Qu C."/>
            <person name="Quiroz J."/>
            <person name="Raj R."/>
            <person name="Weissenberger G."/>
            <person name="Xin Y."/>
            <person name="Zou X."/>
            <person name="Han Y."/>
            <person name="Worley K."/>
            <person name="Muzny D."/>
            <person name="Gibbs R."/>
        </authorList>
    </citation>
    <scope>NUCLEOTIDE SEQUENCE</scope>
    <source>
        <strain evidence="4">Sampled in the wild</strain>
    </source>
</reference>
<protein>
    <recommendedName>
        <fullName evidence="3">ZAD domain-containing protein</fullName>
    </recommendedName>
</protein>
<feature type="binding site" evidence="1">
    <location>
        <position position="31"/>
    </location>
    <ligand>
        <name>Zn(2+)</name>
        <dbReference type="ChEBI" id="CHEBI:29105"/>
    </ligand>
</feature>
<keyword evidence="1" id="KW-0862">Zinc</keyword>
<feature type="binding site" evidence="1">
    <location>
        <position position="77"/>
    </location>
    <ligand>
        <name>Zn(2+)</name>
        <dbReference type="ChEBI" id="CHEBI:29105"/>
    </ligand>
</feature>
<dbReference type="PANTHER" id="PTHR39942">
    <property type="entry name" value="BCDNA.LD26519-RELATED"/>
    <property type="match status" value="1"/>
</dbReference>
<evidence type="ECO:0000313" key="4">
    <source>
        <dbReference type="EMBL" id="KAG8237203.1"/>
    </source>
</evidence>
<feature type="domain" description="ZAD" evidence="3">
    <location>
        <begin position="26"/>
        <end position="101"/>
    </location>
</feature>
<dbReference type="Gene3D" id="3.40.1800.20">
    <property type="match status" value="1"/>
</dbReference>
<dbReference type="OrthoDB" id="7762889at2759"/>
<evidence type="ECO:0000313" key="5">
    <source>
        <dbReference type="Proteomes" id="UP000792457"/>
    </source>
</evidence>
<proteinExistence type="predicted"/>
<dbReference type="AlphaFoldDB" id="A0A8K0KMV3"/>
<feature type="compositionally biased region" description="Basic and acidic residues" evidence="2">
    <location>
        <begin position="298"/>
        <end position="311"/>
    </location>
</feature>
<sequence>MPKLALTDMAVGCVTYCAVSSNPELSNCRLCFAKDSDVINIFEESGSSTNVVQTIYETLNYKVTKEDRFPPFICLDCLQKLKEFKDFKRKCDSRKQAYELILSARADNLKPVCTKVSRPRRNRIRASPEYLSPGQTPGSPVPPESPIAQASTLRRSRRPVSLRSLSYGEPPGSPVSQDGSESEDSEPELQDEIEENDKESEPELQNEIEDSVQVSRPKRNRRHASPKALSPGQHPGSKVPQEGPVSQESEPVLQNERQDDYQVTKRWRNRRHASQKSQSRGQPTKLAVPHDGPVIQEPEPKQQNEKKDYQVTKRRRNRRPASPKHQSPGNRPQDSAVVE</sequence>
<dbReference type="GO" id="GO:0008270">
    <property type="term" value="F:zinc ion binding"/>
    <property type="evidence" value="ECO:0007669"/>
    <property type="project" value="UniProtKB-UniRule"/>
</dbReference>
<feature type="compositionally biased region" description="Basic residues" evidence="2">
    <location>
        <begin position="265"/>
        <end position="274"/>
    </location>
</feature>
<evidence type="ECO:0000256" key="1">
    <source>
        <dbReference type="PROSITE-ProRule" id="PRU01263"/>
    </source>
</evidence>
<feature type="compositionally biased region" description="Basic residues" evidence="2">
    <location>
        <begin position="216"/>
        <end position="225"/>
    </location>
</feature>
<comment type="caution">
    <text evidence="4">The sequence shown here is derived from an EMBL/GenBank/DDBJ whole genome shotgun (WGS) entry which is preliminary data.</text>
</comment>
<reference evidence="4" key="1">
    <citation type="submission" date="2013-04" db="EMBL/GenBank/DDBJ databases">
        <authorList>
            <person name="Qu J."/>
            <person name="Murali S.C."/>
            <person name="Bandaranaike D."/>
            <person name="Bellair M."/>
            <person name="Blankenburg K."/>
            <person name="Chao H."/>
            <person name="Dinh H."/>
            <person name="Doddapaneni H."/>
            <person name="Downs B."/>
            <person name="Dugan-Rocha S."/>
            <person name="Elkadiri S."/>
            <person name="Gnanaolivu R.D."/>
            <person name="Hernandez B."/>
            <person name="Javaid M."/>
            <person name="Jayaseelan J.C."/>
            <person name="Lee S."/>
            <person name="Li M."/>
            <person name="Ming W."/>
            <person name="Munidasa M."/>
            <person name="Muniz J."/>
            <person name="Nguyen L."/>
            <person name="Ongeri F."/>
            <person name="Osuji N."/>
            <person name="Pu L.-L."/>
            <person name="Puazo M."/>
            <person name="Qu C."/>
            <person name="Quiroz J."/>
            <person name="Raj R."/>
            <person name="Weissenberger G."/>
            <person name="Xin Y."/>
            <person name="Zou X."/>
            <person name="Han Y."/>
            <person name="Richards S."/>
            <person name="Worley K."/>
            <person name="Muzny D."/>
            <person name="Gibbs R."/>
        </authorList>
    </citation>
    <scope>NUCLEOTIDE SEQUENCE</scope>
    <source>
        <strain evidence="4">Sampled in the wild</strain>
    </source>
</reference>
<dbReference type="EMBL" id="KZ309133">
    <property type="protein sequence ID" value="KAG8237203.1"/>
    <property type="molecule type" value="Genomic_DNA"/>
</dbReference>
<dbReference type="Pfam" id="PF07776">
    <property type="entry name" value="zf-AD"/>
    <property type="match status" value="1"/>
</dbReference>
<accession>A0A8K0KMV3</accession>
<feature type="binding site" evidence="1">
    <location>
        <position position="74"/>
    </location>
    <ligand>
        <name>Zn(2+)</name>
        <dbReference type="ChEBI" id="CHEBI:29105"/>
    </ligand>
</feature>
<name>A0A8K0KMV3_LADFU</name>
<keyword evidence="5" id="KW-1185">Reference proteome</keyword>
<dbReference type="Proteomes" id="UP000792457">
    <property type="component" value="Unassembled WGS sequence"/>
</dbReference>
<evidence type="ECO:0000259" key="3">
    <source>
        <dbReference type="PROSITE" id="PS51915"/>
    </source>
</evidence>
<organism evidence="4 5">
    <name type="scientific">Ladona fulva</name>
    <name type="common">Scarce chaser dragonfly</name>
    <name type="synonym">Libellula fulva</name>
    <dbReference type="NCBI Taxonomy" id="123851"/>
    <lineage>
        <taxon>Eukaryota</taxon>
        <taxon>Metazoa</taxon>
        <taxon>Ecdysozoa</taxon>
        <taxon>Arthropoda</taxon>
        <taxon>Hexapoda</taxon>
        <taxon>Insecta</taxon>
        <taxon>Pterygota</taxon>
        <taxon>Palaeoptera</taxon>
        <taxon>Odonata</taxon>
        <taxon>Epiprocta</taxon>
        <taxon>Anisoptera</taxon>
        <taxon>Libelluloidea</taxon>
        <taxon>Libellulidae</taxon>
        <taxon>Ladona</taxon>
    </lineage>
</organism>
<feature type="binding site" evidence="1">
    <location>
        <position position="28"/>
    </location>
    <ligand>
        <name>Zn(2+)</name>
        <dbReference type="ChEBI" id="CHEBI:29105"/>
    </ligand>
</feature>
<feature type="compositionally biased region" description="Basic residues" evidence="2">
    <location>
        <begin position="312"/>
        <end position="322"/>
    </location>
</feature>
<dbReference type="GO" id="GO:0005634">
    <property type="term" value="C:nucleus"/>
    <property type="evidence" value="ECO:0007669"/>
    <property type="project" value="InterPro"/>
</dbReference>
<dbReference type="PANTHER" id="PTHR39942:SF1">
    <property type="entry name" value="BCDNA.LD26519-RELATED"/>
    <property type="match status" value="1"/>
</dbReference>
<gene>
    <name evidence="4" type="ORF">J437_LFUL016959</name>
</gene>
<feature type="compositionally biased region" description="Acidic residues" evidence="2">
    <location>
        <begin position="180"/>
        <end position="210"/>
    </location>
</feature>
<feature type="region of interest" description="Disordered" evidence="2">
    <location>
        <begin position="123"/>
        <end position="339"/>
    </location>
</feature>
<feature type="non-terminal residue" evidence="4">
    <location>
        <position position="339"/>
    </location>
</feature>
<dbReference type="SMART" id="SM00868">
    <property type="entry name" value="zf-AD"/>
    <property type="match status" value="1"/>
</dbReference>
<keyword evidence="1" id="KW-0863">Zinc-finger</keyword>
<evidence type="ECO:0000256" key="2">
    <source>
        <dbReference type="SAM" id="MobiDB-lite"/>
    </source>
</evidence>
<feature type="compositionally biased region" description="Polar residues" evidence="2">
    <location>
        <begin position="324"/>
        <end position="333"/>
    </location>
</feature>
<dbReference type="PROSITE" id="PS51915">
    <property type="entry name" value="ZAD"/>
    <property type="match status" value="1"/>
</dbReference>